<dbReference type="Pfam" id="PF12698">
    <property type="entry name" value="ABC2_membrane_3"/>
    <property type="match status" value="1"/>
</dbReference>
<comment type="subcellular location">
    <subcellularLocation>
        <location evidence="1">Membrane</location>
        <topology evidence="1">Multi-pass membrane protein</topology>
    </subcellularLocation>
</comment>
<dbReference type="InterPro" id="IPR013525">
    <property type="entry name" value="ABC2_TM"/>
</dbReference>
<feature type="transmembrane region" description="Helical" evidence="6">
    <location>
        <begin position="463"/>
        <end position="482"/>
    </location>
</feature>
<reference evidence="8 9" key="1">
    <citation type="submission" date="2020-08" db="EMBL/GenBank/DDBJ databases">
        <title>Genomic Encyclopedia of Type Strains, Phase IV (KMG-IV): sequencing the most valuable type-strain genomes for metagenomic binning, comparative biology and taxonomic classification.</title>
        <authorList>
            <person name="Goeker M."/>
        </authorList>
    </citation>
    <scope>NUCLEOTIDE SEQUENCE [LARGE SCALE GENOMIC DNA]</scope>
    <source>
        <strain evidence="8 9">DSM 23562</strain>
    </source>
</reference>
<evidence type="ECO:0000256" key="1">
    <source>
        <dbReference type="ARBA" id="ARBA00004141"/>
    </source>
</evidence>
<dbReference type="Gene3D" id="1.10.390.10">
    <property type="entry name" value="Neutral Protease Domain 2"/>
    <property type="match status" value="1"/>
</dbReference>
<feature type="transmembrane region" description="Helical" evidence="6">
    <location>
        <begin position="537"/>
        <end position="556"/>
    </location>
</feature>
<evidence type="ECO:0000313" key="9">
    <source>
        <dbReference type="Proteomes" id="UP000520814"/>
    </source>
</evidence>
<proteinExistence type="predicted"/>
<evidence type="ECO:0000313" key="8">
    <source>
        <dbReference type="EMBL" id="MBB6051739.1"/>
    </source>
</evidence>
<sequence length="1145" mass="126683">MLTVLKQELLLRSRQASTWGQFLFILIAAAGYLASQRNDSELGRGLVNAPVSLVTISGIFCLLVGPIVAAIAGTGILRDYELRVHELFFTSRLKPLQYYFGRFLGSFVVVAALFLALPLGLWLGTHLPGDTSHVGPFRLAPYLFCYGVVLLPNLLLTSALFFVCGALTRSLFAVYAIGVSLFVCYGIGAMLALGIKNRAAAAILDPYGLTMLSLETQYWSPAQKNTQLPALDGSLLLNRCLWAGLGLAVLLLGSALFRFRAQGPARRQRGSMRRERPTPPPTTPIPRVVPRPSALRSFVHLVRFTTQQLVTSWPFWVFFVLGLIVFFTSVNKEDSLLGTALRPTTVRMLTEVGDLFSVLYVIVGVIYVGELCWQDRLLRVAPLIDALPLSRATVTLARFVALLGAILLMGVFFCGLAMLLQVAHGIVPEPRAYLLGVLGAHGVTLVCLLSIALCLHSIAPNKFLGHVLFLVATFIPSLAELLELEHPLLDFGSVGEWHYSDLDGFSAFAPQLLGLGGHWLLVSALLLTLTLRLGRRVIVPFGALVAASTAVLLYNFHGVHRFTNAALENRERADYERLYGPRWREAPQPRITAADLDITLWPERRAFRLAGQYTLKNTTQKPLTELFIGYDSTLAVEKLALGPTAQRLENNTRLGVQIWRLAAPLAPGQELTLAFSLLWDKPGFAATGARIDIAENGTFLKNLAPRMGYQRDAELSRAADRKKQSLKARPRLPDALAIQRSYIASDADLVDLTTTVRTAPNQRALAPGKLQREWSEGGRRCFRYVTERPIRYFWAVVSGRYLERTVTWKNIPITVYYDPHHPWNVERMLRGAQDTLAFCSKSYGPYPFAQLRIVEFPARGEAIAAQAFAGTVPFSEEGGFIHQVEPDALDIPFFVTAHEVAHQWWGHQVTGAELPGAELLAESLAEYTAIRVAEEAGFSAQEVLERSSDQYLKGRGKDTDEEQALVTAQGQAYISYPKGALAFHALHWLAGKHLERFLRNYVRVLAFRGAPYPTAENLVLNLEENLPGDRQRIDELFRQIVLCDVAVVSAQCQPVPGTRRWKTQLTVTAQKVRADGQGNEKPAPLHDSIAVALDGGSASETQFIALSQPRQTVTLETPFRPTSVLLDPGYHLFDRVRENNRGTVE</sequence>
<evidence type="ECO:0000256" key="2">
    <source>
        <dbReference type="ARBA" id="ARBA00022692"/>
    </source>
</evidence>
<dbReference type="AlphaFoldDB" id="A0A7W9W6S4"/>
<comment type="caution">
    <text evidence="8">The sequence shown here is derived from an EMBL/GenBank/DDBJ whole genome shotgun (WGS) entry which is preliminary data.</text>
</comment>
<feature type="transmembrane region" description="Helical" evidence="6">
    <location>
        <begin position="98"/>
        <end position="119"/>
    </location>
</feature>
<feature type="transmembrane region" description="Helical" evidence="6">
    <location>
        <begin position="355"/>
        <end position="373"/>
    </location>
</feature>
<feature type="transmembrane region" description="Helical" evidence="6">
    <location>
        <begin position="171"/>
        <end position="195"/>
    </location>
</feature>
<feature type="transmembrane region" description="Helical" evidence="6">
    <location>
        <begin position="54"/>
        <end position="77"/>
    </location>
</feature>
<feature type="domain" description="ABC-2 type transporter transmembrane" evidence="7">
    <location>
        <begin position="53"/>
        <end position="194"/>
    </location>
</feature>
<feature type="compositionally biased region" description="Pro residues" evidence="5">
    <location>
        <begin position="278"/>
        <end position="287"/>
    </location>
</feature>
<feature type="transmembrane region" description="Helical" evidence="6">
    <location>
        <begin position="241"/>
        <end position="259"/>
    </location>
</feature>
<keyword evidence="4 6" id="KW-0472">Membrane</keyword>
<dbReference type="RefSeq" id="WP_184199332.1">
    <property type="nucleotide sequence ID" value="NZ_JACHGW010000003.1"/>
</dbReference>
<gene>
    <name evidence="8" type="ORF">HNQ39_003549</name>
</gene>
<feature type="transmembrane region" description="Helical" evidence="6">
    <location>
        <begin position="313"/>
        <end position="330"/>
    </location>
</feature>
<organism evidence="8 9">
    <name type="scientific">Armatimonas rosea</name>
    <dbReference type="NCBI Taxonomy" id="685828"/>
    <lineage>
        <taxon>Bacteria</taxon>
        <taxon>Bacillati</taxon>
        <taxon>Armatimonadota</taxon>
        <taxon>Armatimonadia</taxon>
        <taxon>Armatimonadales</taxon>
        <taxon>Armatimonadaceae</taxon>
        <taxon>Armatimonas</taxon>
    </lineage>
</organism>
<accession>A0A7W9W6S4</accession>
<protein>
    <submittedName>
        <fullName evidence="8">ABC-type transport system involved in multi-copper enzyme maturation permease subunit</fullName>
    </submittedName>
</protein>
<keyword evidence="3 6" id="KW-1133">Transmembrane helix</keyword>
<feature type="transmembrane region" description="Helical" evidence="6">
    <location>
        <begin position="139"/>
        <end position="164"/>
    </location>
</feature>
<evidence type="ECO:0000256" key="5">
    <source>
        <dbReference type="SAM" id="MobiDB-lite"/>
    </source>
</evidence>
<feature type="transmembrane region" description="Helical" evidence="6">
    <location>
        <begin position="16"/>
        <end position="34"/>
    </location>
</feature>
<feature type="transmembrane region" description="Helical" evidence="6">
    <location>
        <begin position="508"/>
        <end position="530"/>
    </location>
</feature>
<keyword evidence="2 6" id="KW-0812">Transmembrane</keyword>
<dbReference type="SUPFAM" id="SSF55486">
    <property type="entry name" value="Metalloproteases ('zincins'), catalytic domain"/>
    <property type="match status" value="1"/>
</dbReference>
<dbReference type="GO" id="GO:0016020">
    <property type="term" value="C:membrane"/>
    <property type="evidence" value="ECO:0007669"/>
    <property type="project" value="UniProtKB-SubCell"/>
</dbReference>
<dbReference type="EMBL" id="JACHGW010000003">
    <property type="protein sequence ID" value="MBB6051739.1"/>
    <property type="molecule type" value="Genomic_DNA"/>
</dbReference>
<name>A0A7W9W6S4_ARMRO</name>
<dbReference type="InterPro" id="IPR027268">
    <property type="entry name" value="Peptidase_M4/M1_CTD_sf"/>
</dbReference>
<feature type="transmembrane region" description="Helical" evidence="6">
    <location>
        <begin position="394"/>
        <end position="420"/>
    </location>
</feature>
<keyword evidence="9" id="KW-1185">Reference proteome</keyword>
<evidence type="ECO:0000256" key="6">
    <source>
        <dbReference type="SAM" id="Phobius"/>
    </source>
</evidence>
<feature type="transmembrane region" description="Helical" evidence="6">
    <location>
        <begin position="432"/>
        <end position="456"/>
    </location>
</feature>
<dbReference type="GO" id="GO:0140359">
    <property type="term" value="F:ABC-type transporter activity"/>
    <property type="evidence" value="ECO:0007669"/>
    <property type="project" value="InterPro"/>
</dbReference>
<evidence type="ECO:0000256" key="4">
    <source>
        <dbReference type="ARBA" id="ARBA00023136"/>
    </source>
</evidence>
<feature type="region of interest" description="Disordered" evidence="5">
    <location>
        <begin position="266"/>
        <end position="287"/>
    </location>
</feature>
<evidence type="ECO:0000256" key="3">
    <source>
        <dbReference type="ARBA" id="ARBA00022989"/>
    </source>
</evidence>
<evidence type="ECO:0000259" key="7">
    <source>
        <dbReference type="Pfam" id="PF12698"/>
    </source>
</evidence>
<dbReference type="Proteomes" id="UP000520814">
    <property type="component" value="Unassembled WGS sequence"/>
</dbReference>